<organism evidence="1 2">
    <name type="scientific">Aliidiomarina taiwanensis</name>
    <dbReference type="NCBI Taxonomy" id="946228"/>
    <lineage>
        <taxon>Bacteria</taxon>
        <taxon>Pseudomonadati</taxon>
        <taxon>Pseudomonadota</taxon>
        <taxon>Gammaproteobacteria</taxon>
        <taxon>Alteromonadales</taxon>
        <taxon>Idiomarinaceae</taxon>
        <taxon>Aliidiomarina</taxon>
    </lineage>
</organism>
<keyword evidence="2" id="KW-1185">Reference proteome</keyword>
<comment type="caution">
    <text evidence="1">The sequence shown here is derived from an EMBL/GenBank/DDBJ whole genome shotgun (WGS) entry which is preliminary data.</text>
</comment>
<name>A0A432X731_9GAMM</name>
<proteinExistence type="predicted"/>
<reference evidence="1 2" key="1">
    <citation type="journal article" date="2011" name="Front. Microbiol.">
        <title>Genomic signatures of strain selection and enhancement in Bacillus atrophaeus var. globigii, a historical biowarfare simulant.</title>
        <authorList>
            <person name="Gibbons H.S."/>
            <person name="Broomall S.M."/>
            <person name="McNew L.A."/>
            <person name="Daligault H."/>
            <person name="Chapman C."/>
            <person name="Bruce D."/>
            <person name="Karavis M."/>
            <person name="Krepps M."/>
            <person name="McGregor P.A."/>
            <person name="Hong C."/>
            <person name="Park K.H."/>
            <person name="Akmal A."/>
            <person name="Feldman A."/>
            <person name="Lin J.S."/>
            <person name="Chang W.E."/>
            <person name="Higgs B.W."/>
            <person name="Demirev P."/>
            <person name="Lindquist J."/>
            <person name="Liem A."/>
            <person name="Fochler E."/>
            <person name="Read T.D."/>
            <person name="Tapia R."/>
            <person name="Johnson S."/>
            <person name="Bishop-Lilly K.A."/>
            <person name="Detter C."/>
            <person name="Han C."/>
            <person name="Sozhamannan S."/>
            <person name="Rosenzweig C.N."/>
            <person name="Skowronski E.W."/>
        </authorList>
    </citation>
    <scope>NUCLEOTIDE SEQUENCE [LARGE SCALE GENOMIC DNA]</scope>
    <source>
        <strain evidence="1 2">AIT1</strain>
    </source>
</reference>
<dbReference type="EMBL" id="PIPQ01000002">
    <property type="protein sequence ID" value="RUO42663.1"/>
    <property type="molecule type" value="Genomic_DNA"/>
</dbReference>
<evidence type="ECO:0000313" key="2">
    <source>
        <dbReference type="Proteomes" id="UP000286976"/>
    </source>
</evidence>
<accession>A0A432X731</accession>
<dbReference type="AlphaFoldDB" id="A0A432X731"/>
<evidence type="ECO:0000313" key="1">
    <source>
        <dbReference type="EMBL" id="RUO42663.1"/>
    </source>
</evidence>
<sequence>MTDSEEIRELYNVSSAVYLDGNVLYFALSEGNSLPFSKTISDQLGIRKENSSTTSIPELKQLRDHDIYSYEKTSQSILSIEVFLNQDLHNHLEKLEDGTYRINIGDMLLFYVNSDSKRLTLLQNKKEIFDRIEALYNLLDSISSYTSKESPSSFWINSATSEGHSFSRVVRFSFSDEFIQQVIKGSLHFDIPELSSTGIHQHEKKVLFKRALTSALGEYDQDEGEAISAGRLALKMEHIHSKYNGEYAAYINKFGLDKCLNELNDKAIEIIGKVYQAMHGAVLKLLVVPATVVATLMIRQANIPEGNIVFLAMLVITLIWSSNYETRAYVKQLKENGEHLLESIIRINNQESTTYNKAEQDEVIQKFKLDVQGTLKRISRYRNASITALVAWIVFLYKPFLLDFTRCIVELLPKLPPTNFFGFALA</sequence>
<dbReference type="Proteomes" id="UP000286976">
    <property type="component" value="Unassembled WGS sequence"/>
</dbReference>
<gene>
    <name evidence="1" type="ORF">CWE15_04420</name>
</gene>
<protein>
    <submittedName>
        <fullName evidence="1">Uncharacterized protein</fullName>
    </submittedName>
</protein>